<keyword evidence="5 6" id="KW-0472">Membrane</keyword>
<dbReference type="RefSeq" id="WP_260747265.1">
    <property type="nucleotide sequence ID" value="NZ_CP092109.1"/>
</dbReference>
<evidence type="ECO:0000256" key="2">
    <source>
        <dbReference type="ARBA" id="ARBA00007362"/>
    </source>
</evidence>
<dbReference type="Gene3D" id="1.10.3730.20">
    <property type="match status" value="2"/>
</dbReference>
<feature type="transmembrane region" description="Helical" evidence="6">
    <location>
        <begin position="149"/>
        <end position="168"/>
    </location>
</feature>
<name>A0ABY5ZIK8_9BACT</name>
<dbReference type="InterPro" id="IPR050638">
    <property type="entry name" value="AA-Vitamin_Transporters"/>
</dbReference>
<feature type="transmembrane region" description="Helical" evidence="6">
    <location>
        <begin position="216"/>
        <end position="235"/>
    </location>
</feature>
<evidence type="ECO:0000256" key="6">
    <source>
        <dbReference type="SAM" id="Phobius"/>
    </source>
</evidence>
<dbReference type="PANTHER" id="PTHR32322:SF2">
    <property type="entry name" value="EAMA DOMAIN-CONTAINING PROTEIN"/>
    <property type="match status" value="1"/>
</dbReference>
<feature type="domain" description="EamA" evidence="7">
    <location>
        <begin position="151"/>
        <end position="284"/>
    </location>
</feature>
<evidence type="ECO:0000256" key="5">
    <source>
        <dbReference type="ARBA" id="ARBA00023136"/>
    </source>
</evidence>
<dbReference type="Proteomes" id="UP001060414">
    <property type="component" value="Chromosome"/>
</dbReference>
<feature type="transmembrane region" description="Helical" evidence="6">
    <location>
        <begin position="180"/>
        <end position="196"/>
    </location>
</feature>
<sequence>MPEWYLFSVAALVLLGTQRFLYKVAAERDCSATLTTAVFMATVTLLSGLAFFITAEPTGNLHALALLALINSLAFTLATVANLQALKHLPAAITFPLTRLSLLVVIVFSMIYFGERPGLFQWLGIALGFAVVALLAREAGSATRPHGKTATGMLLIAVCVLCGAAAAITSKFAAVSTSKAGFMALSYFLATLFALGMGKKWPSVTTAARTKDAVKIGVLMGLLNFFGFYAFLIALESGPLSIIALITGMHFVIAIALSALIYREQLTPPRLLAIALTLLAVFFIQL</sequence>
<dbReference type="InterPro" id="IPR000620">
    <property type="entry name" value="EamA_dom"/>
</dbReference>
<proteinExistence type="inferred from homology"/>
<dbReference type="EMBL" id="CP092109">
    <property type="protein sequence ID" value="UWZ78903.1"/>
    <property type="molecule type" value="Genomic_DNA"/>
</dbReference>
<dbReference type="SUPFAM" id="SSF103481">
    <property type="entry name" value="Multidrug resistance efflux transporter EmrE"/>
    <property type="match status" value="2"/>
</dbReference>
<evidence type="ECO:0000256" key="1">
    <source>
        <dbReference type="ARBA" id="ARBA00004141"/>
    </source>
</evidence>
<dbReference type="InterPro" id="IPR037185">
    <property type="entry name" value="EmrE-like"/>
</dbReference>
<evidence type="ECO:0000259" key="7">
    <source>
        <dbReference type="Pfam" id="PF00892"/>
    </source>
</evidence>
<feature type="transmembrane region" description="Helical" evidence="6">
    <location>
        <begin position="61"/>
        <end position="81"/>
    </location>
</feature>
<feature type="transmembrane region" description="Helical" evidence="6">
    <location>
        <begin position="93"/>
        <end position="113"/>
    </location>
</feature>
<comment type="similarity">
    <text evidence="2">Belongs to the EamA transporter family.</text>
</comment>
<gene>
    <name evidence="8" type="ORF">L9S41_14615</name>
</gene>
<evidence type="ECO:0000313" key="8">
    <source>
        <dbReference type="EMBL" id="UWZ78903.1"/>
    </source>
</evidence>
<protein>
    <submittedName>
        <fullName evidence="8">DMT family transporter</fullName>
    </submittedName>
</protein>
<evidence type="ECO:0000256" key="4">
    <source>
        <dbReference type="ARBA" id="ARBA00022989"/>
    </source>
</evidence>
<evidence type="ECO:0000256" key="3">
    <source>
        <dbReference type="ARBA" id="ARBA00022692"/>
    </source>
</evidence>
<comment type="subcellular location">
    <subcellularLocation>
        <location evidence="1">Membrane</location>
        <topology evidence="1">Multi-pass membrane protein</topology>
    </subcellularLocation>
</comment>
<accession>A0ABY5ZIK8</accession>
<feature type="transmembrane region" description="Helical" evidence="6">
    <location>
        <begin position="119"/>
        <end position="137"/>
    </location>
</feature>
<evidence type="ECO:0000313" key="9">
    <source>
        <dbReference type="Proteomes" id="UP001060414"/>
    </source>
</evidence>
<organism evidence="8 9">
    <name type="scientific">Geoalkalibacter halelectricus</name>
    <dbReference type="NCBI Taxonomy" id="2847045"/>
    <lineage>
        <taxon>Bacteria</taxon>
        <taxon>Pseudomonadati</taxon>
        <taxon>Thermodesulfobacteriota</taxon>
        <taxon>Desulfuromonadia</taxon>
        <taxon>Desulfuromonadales</taxon>
        <taxon>Geoalkalibacteraceae</taxon>
        <taxon>Geoalkalibacter</taxon>
    </lineage>
</organism>
<keyword evidence="9" id="KW-1185">Reference proteome</keyword>
<reference evidence="8" key="1">
    <citation type="journal article" date="2022" name="Environ. Microbiol.">
        <title>Geoalkalibacter halelectricus SAP #1 sp. nov. possessing extracellular electron transfer and mineral#reducing capabilities from a haloalkaline environment.</title>
        <authorList>
            <person name="Yadav S."/>
            <person name="Singh R."/>
            <person name="Sundharam S.S."/>
            <person name="Chaudhary S."/>
            <person name="Krishnamurthi S."/>
            <person name="Patil S.A."/>
        </authorList>
    </citation>
    <scope>NUCLEOTIDE SEQUENCE</scope>
    <source>
        <strain evidence="8">SAP-1</strain>
    </source>
</reference>
<keyword evidence="4 6" id="KW-1133">Transmembrane helix</keyword>
<feature type="domain" description="EamA" evidence="7">
    <location>
        <begin position="4"/>
        <end position="135"/>
    </location>
</feature>
<dbReference type="PANTHER" id="PTHR32322">
    <property type="entry name" value="INNER MEMBRANE TRANSPORTER"/>
    <property type="match status" value="1"/>
</dbReference>
<feature type="transmembrane region" description="Helical" evidence="6">
    <location>
        <begin position="269"/>
        <end position="285"/>
    </location>
</feature>
<feature type="transmembrane region" description="Helical" evidence="6">
    <location>
        <begin position="6"/>
        <end position="22"/>
    </location>
</feature>
<feature type="transmembrane region" description="Helical" evidence="6">
    <location>
        <begin position="241"/>
        <end position="262"/>
    </location>
</feature>
<feature type="transmembrane region" description="Helical" evidence="6">
    <location>
        <begin position="34"/>
        <end position="55"/>
    </location>
</feature>
<dbReference type="Pfam" id="PF00892">
    <property type="entry name" value="EamA"/>
    <property type="match status" value="2"/>
</dbReference>
<keyword evidence="3 6" id="KW-0812">Transmembrane</keyword>